<dbReference type="Proteomes" id="UP001153678">
    <property type="component" value="Unassembled WGS sequence"/>
</dbReference>
<evidence type="ECO:0000313" key="3">
    <source>
        <dbReference type="Proteomes" id="UP001153678"/>
    </source>
</evidence>
<name>A0A9W4SIZ9_9GLOM</name>
<reference evidence="2" key="1">
    <citation type="submission" date="2022-08" db="EMBL/GenBank/DDBJ databases">
        <authorList>
            <person name="Kallberg Y."/>
            <person name="Tangrot J."/>
            <person name="Rosling A."/>
        </authorList>
    </citation>
    <scope>NUCLEOTIDE SEQUENCE</scope>
    <source>
        <strain evidence="2">Wild A</strain>
    </source>
</reference>
<feature type="domain" description="C2H2-type" evidence="1">
    <location>
        <begin position="13"/>
        <end position="35"/>
    </location>
</feature>
<evidence type="ECO:0000259" key="1">
    <source>
        <dbReference type="PROSITE" id="PS00028"/>
    </source>
</evidence>
<proteinExistence type="predicted"/>
<sequence length="242" mass="26984">MVNQARQDVLHSCKWGSCKQKFNTNISLWKHVEQHVDNAIPRLTHMVNDDDVNRPHIIQPAHINTSRINPTINVNLMRPVLNSQSTQQTRPPQLQQISQMLTQVSPTITYNTLGVPQLVNTSQGIQPSAGISRSNYLPLTPQFQQMVGGRPAFLIQPQQRQRIQSAGQSSGLQQMIPLGSMPNPITIDDSNFVLGVDPPIVNHQRLGRPPASAINNSVRATQMQKKVANINMNSFLSQNTKK</sequence>
<organism evidence="2 3">
    <name type="scientific">Funneliformis geosporum</name>
    <dbReference type="NCBI Taxonomy" id="1117311"/>
    <lineage>
        <taxon>Eukaryota</taxon>
        <taxon>Fungi</taxon>
        <taxon>Fungi incertae sedis</taxon>
        <taxon>Mucoromycota</taxon>
        <taxon>Glomeromycotina</taxon>
        <taxon>Glomeromycetes</taxon>
        <taxon>Glomerales</taxon>
        <taxon>Glomeraceae</taxon>
        <taxon>Funneliformis</taxon>
    </lineage>
</organism>
<dbReference type="InterPro" id="IPR013087">
    <property type="entry name" value="Znf_C2H2_type"/>
</dbReference>
<dbReference type="AlphaFoldDB" id="A0A9W4SIZ9"/>
<protein>
    <submittedName>
        <fullName evidence="2">12784_t:CDS:1</fullName>
    </submittedName>
</protein>
<dbReference type="OrthoDB" id="2348573at2759"/>
<gene>
    <name evidence="2" type="ORF">FWILDA_LOCUS4756</name>
</gene>
<keyword evidence="3" id="KW-1185">Reference proteome</keyword>
<dbReference type="EMBL" id="CAMKVN010000743">
    <property type="protein sequence ID" value="CAI2170796.1"/>
    <property type="molecule type" value="Genomic_DNA"/>
</dbReference>
<accession>A0A9W4SIZ9</accession>
<evidence type="ECO:0000313" key="2">
    <source>
        <dbReference type="EMBL" id="CAI2170796.1"/>
    </source>
</evidence>
<comment type="caution">
    <text evidence="2">The sequence shown here is derived from an EMBL/GenBank/DDBJ whole genome shotgun (WGS) entry which is preliminary data.</text>
</comment>
<dbReference type="PROSITE" id="PS00028">
    <property type="entry name" value="ZINC_FINGER_C2H2_1"/>
    <property type="match status" value="1"/>
</dbReference>